<accession>A0A2H1FIQ5</accession>
<keyword evidence="1" id="KW-0812">Transmembrane</keyword>
<dbReference type="EMBL" id="LT841358">
    <property type="protein sequence ID" value="SMH72650.1"/>
    <property type="molecule type" value="Genomic_DNA"/>
</dbReference>
<name>A0A2H1FIQ5_9ARCH</name>
<dbReference type="RefSeq" id="WP_157928382.1">
    <property type="nucleotide sequence ID" value="NZ_LT841358.1"/>
</dbReference>
<reference evidence="3" key="1">
    <citation type="submission" date="2017-03" db="EMBL/GenBank/DDBJ databases">
        <authorList>
            <person name="Herbold C."/>
        </authorList>
    </citation>
    <scope>NUCLEOTIDE SEQUENCE [LARGE SCALE GENOMIC DNA]</scope>
</reference>
<keyword evidence="3" id="KW-1185">Reference proteome</keyword>
<dbReference type="AlphaFoldDB" id="A0A2H1FIQ5"/>
<evidence type="ECO:0000313" key="3">
    <source>
        <dbReference type="Proteomes" id="UP000230607"/>
    </source>
</evidence>
<keyword evidence="1" id="KW-0472">Membrane</keyword>
<evidence type="ECO:0000313" key="2">
    <source>
        <dbReference type="EMBL" id="SMH72650.1"/>
    </source>
</evidence>
<keyword evidence="1" id="KW-1133">Transmembrane helix</keyword>
<organism evidence="2 3">
    <name type="scientific">Candidatus Nitrosotalea okcheonensis</name>
    <dbReference type="NCBI Taxonomy" id="1903276"/>
    <lineage>
        <taxon>Archaea</taxon>
        <taxon>Nitrososphaerota</taxon>
        <taxon>Nitrososphaeria</taxon>
        <taxon>Nitrosotaleales</taxon>
        <taxon>Nitrosotaleaceae</taxon>
        <taxon>Nitrosotalea</taxon>
    </lineage>
</organism>
<dbReference type="Proteomes" id="UP000230607">
    <property type="component" value="Chromosome 1"/>
</dbReference>
<feature type="transmembrane region" description="Helical" evidence="1">
    <location>
        <begin position="21"/>
        <end position="41"/>
    </location>
</feature>
<proteinExistence type="predicted"/>
<protein>
    <submittedName>
        <fullName evidence="2">Uncharacterized protein</fullName>
    </submittedName>
</protein>
<evidence type="ECO:0000256" key="1">
    <source>
        <dbReference type="SAM" id="Phobius"/>
    </source>
</evidence>
<gene>
    <name evidence="2" type="ORF">NCS_30490</name>
</gene>
<sequence length="366" mass="40273">MKIEHNTSHGQTGTKLKKTNARYMVVVSVLSIVMVMSNVAYASPMKFHAHPELPSYALTQQEKIDEQTDLHPDWLGMLSWNSTGAKIDYLGPASSNPFKIDRSHWHHSPPISNMTKSNMSLYNTKSTISPLTITKPINVYDSIYWHYYLGGNSIYKIDESYSALASTTSGTDLYHWLDAKNSNTNYWLQTGAVYDKADFFGSSPQWYVDFDQWSTTGSCSEVSGFPFQSTHAFTTNQALDGYIRADSSTAGKYYMGVLQSGSGASTTFTISGDTGHSIDVGFTSSCSKDFPSGSQVEEESNSGNTFYYGTMTYDYTFYDTSTSSSNTYVYSYNGKGGSGGNVTPSSTPGSSASMTYACYYNAPYCP</sequence>